<dbReference type="Pfam" id="PF12957">
    <property type="entry name" value="DUF3846"/>
    <property type="match status" value="1"/>
</dbReference>
<dbReference type="RefSeq" id="WP_134535111.1">
    <property type="nucleotide sequence ID" value="NZ_SOFG01000016.1"/>
</dbReference>
<name>A0ABY2ID69_9MICO</name>
<reference evidence="2 3" key="1">
    <citation type="submission" date="2019-03" db="EMBL/GenBank/DDBJ databases">
        <title>Genomics of glacier-inhabiting Cryobacterium strains.</title>
        <authorList>
            <person name="Liu Q."/>
            <person name="Xin Y.-H."/>
        </authorList>
    </citation>
    <scope>NUCLEOTIDE SEQUENCE [LARGE SCALE GENOMIC DNA]</scope>
    <source>
        <strain evidence="2 3">MDB2-B</strain>
    </source>
</reference>
<dbReference type="InterPro" id="IPR024559">
    <property type="entry name" value="DUF3846"/>
</dbReference>
<evidence type="ECO:0000313" key="3">
    <source>
        <dbReference type="Proteomes" id="UP000297608"/>
    </source>
</evidence>
<protein>
    <submittedName>
        <fullName evidence="2">DUF3846 domain-containing protein</fullName>
    </submittedName>
</protein>
<proteinExistence type="predicted"/>
<comment type="caution">
    <text evidence="2">The sequence shown here is derived from an EMBL/GenBank/DDBJ whole genome shotgun (WGS) entry which is preliminary data.</text>
</comment>
<dbReference type="Proteomes" id="UP000297608">
    <property type="component" value="Unassembled WGS sequence"/>
</dbReference>
<sequence length="161" mass="17991">MVTGIVIPADESQPIFQREFKRLSEYQEVVGGYIEAVDLGPLGASFFAHDESKLIGSPINRRATLAWWLACPYMRHRDTIGGDVVLVGLPDSEGDTKSVPDELIALLFTTKAYKAEYQTADSNDTFNGNSMIYEDYWEAVQAALVKFDRWEAVIRARVVPA</sequence>
<dbReference type="EMBL" id="SOFG01000016">
    <property type="protein sequence ID" value="TFB85817.1"/>
    <property type="molecule type" value="Genomic_DNA"/>
</dbReference>
<accession>A0ABY2ID69</accession>
<organism evidence="2 3">
    <name type="scientific">Cryobacterium algoricola</name>
    <dbReference type="NCBI Taxonomy" id="1259183"/>
    <lineage>
        <taxon>Bacteria</taxon>
        <taxon>Bacillati</taxon>
        <taxon>Actinomycetota</taxon>
        <taxon>Actinomycetes</taxon>
        <taxon>Micrococcales</taxon>
        <taxon>Microbacteriaceae</taxon>
        <taxon>Cryobacterium</taxon>
    </lineage>
</organism>
<evidence type="ECO:0000259" key="1">
    <source>
        <dbReference type="Pfam" id="PF12957"/>
    </source>
</evidence>
<evidence type="ECO:0000313" key="2">
    <source>
        <dbReference type="EMBL" id="TFB85817.1"/>
    </source>
</evidence>
<gene>
    <name evidence="2" type="ORF">E3O44_12510</name>
</gene>
<feature type="domain" description="DUF3846" evidence="1">
    <location>
        <begin position="6"/>
        <end position="107"/>
    </location>
</feature>
<keyword evidence="3" id="KW-1185">Reference proteome</keyword>